<evidence type="ECO:0000256" key="6">
    <source>
        <dbReference type="SAM" id="MobiDB-lite"/>
    </source>
</evidence>
<evidence type="ECO:0000313" key="9">
    <source>
        <dbReference type="EMBL" id="SMG08186.1"/>
    </source>
</evidence>
<sequence length="203" mass="22262">MPISKNETQQLRVGRLLKAHGLKGAIKLELFTDDPARRFVPGAVFTLQVPTSSPWHGKTLELIELKWFNSHAVGFFKGVPDRTAAEGLVKAILWIDQDSDEQSAEEDAWFDHQLVGLDVIRDGEKIGVVRQVNHMPAQDLLVIEQASGEVLVPFVKAIIPAVDIVAGTMTITPPPGLLEELPESDDDEEAPTQESSPEDTPAE</sequence>
<evidence type="ECO:0000259" key="8">
    <source>
        <dbReference type="Pfam" id="PF24986"/>
    </source>
</evidence>
<organism evidence="9 10">
    <name type="scientific">Agreia pratensis</name>
    <dbReference type="NCBI Taxonomy" id="150121"/>
    <lineage>
        <taxon>Bacteria</taxon>
        <taxon>Bacillati</taxon>
        <taxon>Actinomycetota</taxon>
        <taxon>Actinomycetes</taxon>
        <taxon>Micrococcales</taxon>
        <taxon>Microbacteriaceae</taxon>
        <taxon>Agreia</taxon>
    </lineage>
</organism>
<gene>
    <name evidence="5" type="primary">rimM</name>
    <name evidence="9" type="ORF">SAMN06296010_0105</name>
</gene>
<name>A0A1X7I224_9MICO</name>
<dbReference type="Pfam" id="PF24986">
    <property type="entry name" value="PRC_RimM"/>
    <property type="match status" value="1"/>
</dbReference>
<evidence type="ECO:0000256" key="5">
    <source>
        <dbReference type="HAMAP-Rule" id="MF_00014"/>
    </source>
</evidence>
<keyword evidence="3 5" id="KW-0698">rRNA processing</keyword>
<dbReference type="SUPFAM" id="SSF50346">
    <property type="entry name" value="PRC-barrel domain"/>
    <property type="match status" value="1"/>
</dbReference>
<dbReference type="AlphaFoldDB" id="A0A1X7I224"/>
<feature type="domain" description="Ribosome maturation factor RimM PRC barrel" evidence="8">
    <location>
        <begin position="112"/>
        <end position="177"/>
    </location>
</feature>
<dbReference type="Gene3D" id="2.40.30.60">
    <property type="entry name" value="RimM"/>
    <property type="match status" value="1"/>
</dbReference>
<evidence type="ECO:0000256" key="2">
    <source>
        <dbReference type="ARBA" id="ARBA00022517"/>
    </source>
</evidence>
<comment type="domain">
    <text evidence="5">The PRC barrel domain binds ribosomal protein uS19.</text>
</comment>
<dbReference type="InterPro" id="IPR036976">
    <property type="entry name" value="RimM_N_sf"/>
</dbReference>
<feature type="region of interest" description="Disordered" evidence="6">
    <location>
        <begin position="173"/>
        <end position="203"/>
    </location>
</feature>
<keyword evidence="10" id="KW-1185">Reference proteome</keyword>
<evidence type="ECO:0000256" key="1">
    <source>
        <dbReference type="ARBA" id="ARBA00022490"/>
    </source>
</evidence>
<dbReference type="GO" id="GO:0042274">
    <property type="term" value="P:ribosomal small subunit biogenesis"/>
    <property type="evidence" value="ECO:0007669"/>
    <property type="project" value="UniProtKB-UniRule"/>
</dbReference>
<comment type="subunit">
    <text evidence="5">Binds ribosomal protein uS19.</text>
</comment>
<protein>
    <recommendedName>
        <fullName evidence="5">Ribosome maturation factor RimM</fullName>
    </recommendedName>
</protein>
<evidence type="ECO:0000259" key="7">
    <source>
        <dbReference type="Pfam" id="PF01782"/>
    </source>
</evidence>
<dbReference type="InterPro" id="IPR011961">
    <property type="entry name" value="RimM"/>
</dbReference>
<evidence type="ECO:0000256" key="4">
    <source>
        <dbReference type="ARBA" id="ARBA00023186"/>
    </source>
</evidence>
<dbReference type="HAMAP" id="MF_00014">
    <property type="entry name" value="Ribosome_mat_RimM"/>
    <property type="match status" value="1"/>
</dbReference>
<dbReference type="InterPro" id="IPR011033">
    <property type="entry name" value="PRC_barrel-like_sf"/>
</dbReference>
<dbReference type="NCBIfam" id="TIGR02273">
    <property type="entry name" value="16S_RimM"/>
    <property type="match status" value="1"/>
</dbReference>
<proteinExistence type="inferred from homology"/>
<comment type="subcellular location">
    <subcellularLocation>
        <location evidence="5">Cytoplasm</location>
    </subcellularLocation>
</comment>
<dbReference type="GO" id="GO:0006364">
    <property type="term" value="P:rRNA processing"/>
    <property type="evidence" value="ECO:0007669"/>
    <property type="project" value="UniProtKB-UniRule"/>
</dbReference>
<dbReference type="InterPro" id="IPR002676">
    <property type="entry name" value="RimM_N"/>
</dbReference>
<keyword evidence="2 5" id="KW-0690">Ribosome biogenesis</keyword>
<dbReference type="SUPFAM" id="SSF50447">
    <property type="entry name" value="Translation proteins"/>
    <property type="match status" value="1"/>
</dbReference>
<accession>A0A1X7I224</accession>
<dbReference type="InterPro" id="IPR056792">
    <property type="entry name" value="PRC_RimM"/>
</dbReference>
<evidence type="ECO:0000256" key="3">
    <source>
        <dbReference type="ARBA" id="ARBA00022552"/>
    </source>
</evidence>
<dbReference type="PANTHER" id="PTHR33692">
    <property type="entry name" value="RIBOSOME MATURATION FACTOR RIMM"/>
    <property type="match status" value="1"/>
</dbReference>
<feature type="compositionally biased region" description="Acidic residues" evidence="6">
    <location>
        <begin position="180"/>
        <end position="203"/>
    </location>
</feature>
<feature type="domain" description="RimM N-terminal" evidence="7">
    <location>
        <begin position="13"/>
        <end position="98"/>
    </location>
</feature>
<dbReference type="GO" id="GO:0005737">
    <property type="term" value="C:cytoplasm"/>
    <property type="evidence" value="ECO:0007669"/>
    <property type="project" value="UniProtKB-SubCell"/>
</dbReference>
<dbReference type="Proteomes" id="UP000193244">
    <property type="component" value="Unassembled WGS sequence"/>
</dbReference>
<dbReference type="EMBL" id="FXAY01000001">
    <property type="protein sequence ID" value="SMG08186.1"/>
    <property type="molecule type" value="Genomic_DNA"/>
</dbReference>
<comment type="function">
    <text evidence="5">An accessory protein needed during the final step in the assembly of 30S ribosomal subunit, possibly for assembly of the head region. Essential for efficient processing of 16S rRNA. May be needed both before and after RbfA during the maturation of 16S rRNA. It has affinity for free ribosomal 30S subunits but not for 70S ribosomes.</text>
</comment>
<dbReference type="Gene3D" id="2.30.30.240">
    <property type="entry name" value="PRC-barrel domain"/>
    <property type="match status" value="1"/>
</dbReference>
<reference evidence="10" key="1">
    <citation type="submission" date="2017-04" db="EMBL/GenBank/DDBJ databases">
        <authorList>
            <person name="Varghese N."/>
            <person name="Submissions S."/>
        </authorList>
    </citation>
    <scope>NUCLEOTIDE SEQUENCE [LARGE SCALE GENOMIC DNA]</scope>
    <source>
        <strain evidence="10">VKM Ac-2510</strain>
    </source>
</reference>
<dbReference type="Pfam" id="PF01782">
    <property type="entry name" value="RimM"/>
    <property type="match status" value="1"/>
</dbReference>
<dbReference type="InterPro" id="IPR009000">
    <property type="entry name" value="Transl_B-barrel_sf"/>
</dbReference>
<dbReference type="GO" id="GO:0043022">
    <property type="term" value="F:ribosome binding"/>
    <property type="evidence" value="ECO:0007669"/>
    <property type="project" value="InterPro"/>
</dbReference>
<keyword evidence="1 5" id="KW-0963">Cytoplasm</keyword>
<dbReference type="STRING" id="150121.SAMN06296010_0105"/>
<dbReference type="PANTHER" id="PTHR33692:SF1">
    <property type="entry name" value="RIBOSOME MATURATION FACTOR RIMM"/>
    <property type="match status" value="1"/>
</dbReference>
<dbReference type="RefSeq" id="WP_176223265.1">
    <property type="nucleotide sequence ID" value="NZ_FXAY01000001.1"/>
</dbReference>
<comment type="similarity">
    <text evidence="5">Belongs to the RimM family.</text>
</comment>
<keyword evidence="4 5" id="KW-0143">Chaperone</keyword>
<evidence type="ECO:0000313" key="10">
    <source>
        <dbReference type="Proteomes" id="UP000193244"/>
    </source>
</evidence>
<dbReference type="GO" id="GO:0005840">
    <property type="term" value="C:ribosome"/>
    <property type="evidence" value="ECO:0007669"/>
    <property type="project" value="InterPro"/>
</dbReference>